<feature type="compositionally biased region" description="Basic residues" evidence="1">
    <location>
        <begin position="56"/>
        <end position="72"/>
    </location>
</feature>
<feature type="compositionally biased region" description="Low complexity" evidence="1">
    <location>
        <begin position="1"/>
        <end position="13"/>
    </location>
</feature>
<feature type="compositionally biased region" description="Basic and acidic residues" evidence="1">
    <location>
        <begin position="20"/>
        <end position="55"/>
    </location>
</feature>
<evidence type="ECO:0000256" key="1">
    <source>
        <dbReference type="SAM" id="MobiDB-lite"/>
    </source>
</evidence>
<organism evidence="2 3">
    <name type="scientific">Ricinus communis</name>
    <name type="common">Castor bean</name>
    <dbReference type="NCBI Taxonomy" id="3988"/>
    <lineage>
        <taxon>Eukaryota</taxon>
        <taxon>Viridiplantae</taxon>
        <taxon>Streptophyta</taxon>
        <taxon>Embryophyta</taxon>
        <taxon>Tracheophyta</taxon>
        <taxon>Spermatophyta</taxon>
        <taxon>Magnoliopsida</taxon>
        <taxon>eudicotyledons</taxon>
        <taxon>Gunneridae</taxon>
        <taxon>Pentapetalae</taxon>
        <taxon>rosids</taxon>
        <taxon>fabids</taxon>
        <taxon>Malpighiales</taxon>
        <taxon>Euphorbiaceae</taxon>
        <taxon>Acalyphoideae</taxon>
        <taxon>Acalypheae</taxon>
        <taxon>Ricinus</taxon>
    </lineage>
</organism>
<dbReference type="AlphaFoldDB" id="B9TN39"/>
<keyword evidence="3" id="KW-1185">Reference proteome</keyword>
<proteinExistence type="predicted"/>
<name>B9TN39_RICCO</name>
<dbReference type="EMBL" id="EQ991154">
    <property type="protein sequence ID" value="EEF22726.1"/>
    <property type="molecule type" value="Genomic_DNA"/>
</dbReference>
<reference evidence="3" key="1">
    <citation type="journal article" date="2010" name="Nat. Biotechnol.">
        <title>Draft genome sequence of the oilseed species Ricinus communis.</title>
        <authorList>
            <person name="Chan A.P."/>
            <person name="Crabtree J."/>
            <person name="Zhao Q."/>
            <person name="Lorenzi H."/>
            <person name="Orvis J."/>
            <person name="Puiu D."/>
            <person name="Melake-Berhan A."/>
            <person name="Jones K.M."/>
            <person name="Redman J."/>
            <person name="Chen G."/>
            <person name="Cahoon E.B."/>
            <person name="Gedil M."/>
            <person name="Stanke M."/>
            <person name="Haas B.J."/>
            <person name="Wortman J.R."/>
            <person name="Fraser-Liggett C.M."/>
            <person name="Ravel J."/>
            <person name="Rabinowicz P.D."/>
        </authorList>
    </citation>
    <scope>NUCLEOTIDE SEQUENCE [LARGE SCALE GENOMIC DNA]</scope>
    <source>
        <strain evidence="3">cv. Hale</strain>
    </source>
</reference>
<dbReference type="InParanoid" id="B9TN39"/>
<dbReference type="Proteomes" id="UP000008311">
    <property type="component" value="Unassembled WGS sequence"/>
</dbReference>
<sequence length="155" mass="18309">MARSGRSARRMAGLHTAHRARADLQRHRVESEFRSGEPDCRHDGEHVVDHHDQLHGHGRAARARLREHRHGQRRQQLLAACRAERHESAAIQPLYDIGRQHRVGLARLDDVRAHRRRRRPERPDGRRLRDAHRLWTRARLADFAHRRHLYVDLLG</sequence>
<feature type="region of interest" description="Disordered" evidence="1">
    <location>
        <begin position="1"/>
        <end position="72"/>
    </location>
</feature>
<protein>
    <submittedName>
        <fullName evidence="2">Uncharacterized protein</fullName>
    </submittedName>
</protein>
<accession>B9TN39</accession>
<evidence type="ECO:0000313" key="2">
    <source>
        <dbReference type="EMBL" id="EEF22726.1"/>
    </source>
</evidence>
<gene>
    <name evidence="2" type="ORF">RCOM_2014630</name>
</gene>
<evidence type="ECO:0000313" key="3">
    <source>
        <dbReference type="Proteomes" id="UP000008311"/>
    </source>
</evidence>
<feature type="non-terminal residue" evidence="2">
    <location>
        <position position="155"/>
    </location>
</feature>